<dbReference type="AlphaFoldDB" id="A0A9X3RB97"/>
<dbReference type="RefSeq" id="WP_269923395.1">
    <property type="nucleotide sequence ID" value="NZ_JAMKBI010000022.1"/>
</dbReference>
<keyword evidence="1" id="KW-0812">Transmembrane</keyword>
<gene>
    <name evidence="2" type="ORF">M9R61_19160</name>
</gene>
<name>A0A9X3RB97_9BACI</name>
<feature type="transmembrane region" description="Helical" evidence="1">
    <location>
        <begin position="197"/>
        <end position="218"/>
    </location>
</feature>
<feature type="transmembrane region" description="Helical" evidence="1">
    <location>
        <begin position="131"/>
        <end position="157"/>
    </location>
</feature>
<feature type="transmembrane region" description="Helical" evidence="1">
    <location>
        <begin position="21"/>
        <end position="43"/>
    </location>
</feature>
<keyword evidence="3" id="KW-1185">Reference proteome</keyword>
<feature type="transmembrane region" description="Helical" evidence="1">
    <location>
        <begin position="105"/>
        <end position="125"/>
    </location>
</feature>
<evidence type="ECO:0000313" key="2">
    <source>
        <dbReference type="EMBL" id="MCZ8535424.1"/>
    </source>
</evidence>
<comment type="caution">
    <text evidence="2">The sequence shown here is derived from an EMBL/GenBank/DDBJ whole genome shotgun (WGS) entry which is preliminary data.</text>
</comment>
<dbReference type="InterPro" id="IPR006938">
    <property type="entry name" value="DUF624"/>
</dbReference>
<accession>A0A9X3RB97</accession>
<protein>
    <submittedName>
        <fullName evidence="2">DUF624 domain-containing protein</fullName>
    </submittedName>
</protein>
<organism evidence="2 3">
    <name type="scientific">Psychrobacillus psychrodurans</name>
    <dbReference type="NCBI Taxonomy" id="126157"/>
    <lineage>
        <taxon>Bacteria</taxon>
        <taxon>Bacillati</taxon>
        <taxon>Bacillota</taxon>
        <taxon>Bacilli</taxon>
        <taxon>Bacillales</taxon>
        <taxon>Bacillaceae</taxon>
        <taxon>Psychrobacillus</taxon>
    </lineage>
</organism>
<feature type="transmembrane region" description="Helical" evidence="1">
    <location>
        <begin position="55"/>
        <end position="77"/>
    </location>
</feature>
<dbReference type="Pfam" id="PF04854">
    <property type="entry name" value="DUF624"/>
    <property type="match status" value="1"/>
</dbReference>
<dbReference type="Proteomes" id="UP001152172">
    <property type="component" value="Unassembled WGS sequence"/>
</dbReference>
<dbReference type="EMBL" id="JAMKBI010000022">
    <property type="protein sequence ID" value="MCZ8535424.1"/>
    <property type="molecule type" value="Genomic_DNA"/>
</dbReference>
<sequence length="234" mass="27131">MQGFSGFTGALYSTTEWIMRFSVVNILWLIINLPIAIILLSLYVNSFSIEFVAYYVPLILLVPILFVPSTMGLFAMARDWVLKIEHPSLTKAYFAHIITNYKKSVMAGFFLTFLWLIWIIDFNFFTNQNDLLLMVISILGVILFVCTINFFCMNVHFQMNIRELLKNTFFVTIGSPLLFLLVLLFNFLLLYLSVTKLIFMFPLFTGSLSAFVSFTIFYRFTLKIQEKALVNKSN</sequence>
<reference evidence="2" key="1">
    <citation type="submission" date="2022-05" db="EMBL/GenBank/DDBJ databases">
        <authorList>
            <person name="Colautti A."/>
            <person name="Iacumin L."/>
        </authorList>
    </citation>
    <scope>NUCLEOTIDE SEQUENCE</scope>
    <source>
        <strain evidence="2">DSM 30747</strain>
    </source>
</reference>
<feature type="transmembrane region" description="Helical" evidence="1">
    <location>
        <begin position="169"/>
        <end position="191"/>
    </location>
</feature>
<evidence type="ECO:0000313" key="3">
    <source>
        <dbReference type="Proteomes" id="UP001152172"/>
    </source>
</evidence>
<proteinExistence type="predicted"/>
<evidence type="ECO:0000256" key="1">
    <source>
        <dbReference type="SAM" id="Phobius"/>
    </source>
</evidence>
<keyword evidence="1" id="KW-1133">Transmembrane helix</keyword>
<keyword evidence="1" id="KW-0472">Membrane</keyword>